<dbReference type="Gene3D" id="1.20.1090.10">
    <property type="entry name" value="Dehydroquinate synthase-like - alpha domain"/>
    <property type="match status" value="1"/>
</dbReference>
<dbReference type="Gene3D" id="3.40.50.1970">
    <property type="match status" value="1"/>
</dbReference>
<evidence type="ECO:0000313" key="4">
    <source>
        <dbReference type="EMBL" id="KAL2062747.1"/>
    </source>
</evidence>
<evidence type="ECO:0000259" key="3">
    <source>
        <dbReference type="Pfam" id="PF25137"/>
    </source>
</evidence>
<dbReference type="Pfam" id="PF00465">
    <property type="entry name" value="Fe-ADH"/>
    <property type="match status" value="1"/>
</dbReference>
<evidence type="ECO:0000259" key="2">
    <source>
        <dbReference type="Pfam" id="PF00465"/>
    </source>
</evidence>
<dbReference type="Pfam" id="PF25137">
    <property type="entry name" value="ADH_Fe_C"/>
    <property type="match status" value="1"/>
</dbReference>
<dbReference type="InterPro" id="IPR056798">
    <property type="entry name" value="ADH_Fe_C"/>
</dbReference>
<dbReference type="InterPro" id="IPR001670">
    <property type="entry name" value="ADH_Fe/GldA"/>
</dbReference>
<dbReference type="CDD" id="cd08192">
    <property type="entry name" value="MAR-like"/>
    <property type="match status" value="1"/>
</dbReference>
<dbReference type="Proteomes" id="UP001595075">
    <property type="component" value="Unassembled WGS sequence"/>
</dbReference>
<evidence type="ECO:0000313" key="5">
    <source>
        <dbReference type="Proteomes" id="UP001595075"/>
    </source>
</evidence>
<feature type="domain" description="Fe-containing alcohol dehydrogenase-like C-terminal" evidence="3">
    <location>
        <begin position="185"/>
        <end position="361"/>
    </location>
</feature>
<gene>
    <name evidence="4" type="ORF">VTL71DRAFT_5819</name>
</gene>
<organism evidence="4 5">
    <name type="scientific">Oculimacula yallundae</name>
    <dbReference type="NCBI Taxonomy" id="86028"/>
    <lineage>
        <taxon>Eukaryota</taxon>
        <taxon>Fungi</taxon>
        <taxon>Dikarya</taxon>
        <taxon>Ascomycota</taxon>
        <taxon>Pezizomycotina</taxon>
        <taxon>Leotiomycetes</taxon>
        <taxon>Helotiales</taxon>
        <taxon>Ploettnerulaceae</taxon>
        <taxon>Oculimacula</taxon>
    </lineage>
</organism>
<dbReference type="InterPro" id="IPR039697">
    <property type="entry name" value="Alcohol_dehydrogenase_Fe"/>
</dbReference>
<sequence>MNSSVDSSLAGCYVAAPVRFMVYGRGSVLKSLPDIISKLRGSKALIVTGKTLSTKTPVIKDIESLLGSTHVGTFNEIGQHAPIGAIRTATKVALDAAVDILISVGGGSPIDSAKAMVYQIHEQTGIWIPSIAIPTTLSVAETTQNAGFTTEEKKKIAVSHPELVPKAVIYDGDIAVYTPIKLWTSTGIRALDHAVELLYHPLASEIPTKRLALEAVRELFTYLPLSLDNPQDADIRQKLLLACYSSLFPFLYTGGVGLSHSLGHSLGASYNIPHGITSCLTLAPVIGYKSNTNEDESKMIARVLPYIGIVGTPSVTDNAKLVSAAIEKLVTQLGHRSTLTMYGVPAEDEEEIVSHALQGGKSHPDFDAVKSIVHKLY</sequence>
<keyword evidence="5" id="KW-1185">Reference proteome</keyword>
<dbReference type="PANTHER" id="PTHR11496:SF97">
    <property type="entry name" value="ALCOHOL DEHYDROGENASE IRON-TYPE_GLYCEROL DEHYDROGENASE GLDA DOMAIN-CONTAINING PROTEIN"/>
    <property type="match status" value="1"/>
</dbReference>
<evidence type="ECO:0000256" key="1">
    <source>
        <dbReference type="ARBA" id="ARBA00023002"/>
    </source>
</evidence>
<accession>A0ABR4BZL2</accession>
<protein>
    <recommendedName>
        <fullName evidence="6">Alcohol dehydrogenase</fullName>
    </recommendedName>
</protein>
<evidence type="ECO:0008006" key="6">
    <source>
        <dbReference type="Google" id="ProtNLM"/>
    </source>
</evidence>
<name>A0ABR4BZL2_9HELO</name>
<dbReference type="SUPFAM" id="SSF56796">
    <property type="entry name" value="Dehydroquinate synthase-like"/>
    <property type="match status" value="1"/>
</dbReference>
<dbReference type="PROSITE" id="PS00060">
    <property type="entry name" value="ADH_IRON_2"/>
    <property type="match status" value="1"/>
</dbReference>
<keyword evidence="1" id="KW-0560">Oxidoreductase</keyword>
<comment type="caution">
    <text evidence="4">The sequence shown here is derived from an EMBL/GenBank/DDBJ whole genome shotgun (WGS) entry which is preliminary data.</text>
</comment>
<reference evidence="4 5" key="1">
    <citation type="journal article" date="2024" name="Commun. Biol.">
        <title>Comparative genomic analysis of thermophilic fungi reveals convergent evolutionary adaptations and gene losses.</title>
        <authorList>
            <person name="Steindorff A.S."/>
            <person name="Aguilar-Pontes M.V."/>
            <person name="Robinson A.J."/>
            <person name="Andreopoulos B."/>
            <person name="LaButti K."/>
            <person name="Kuo A."/>
            <person name="Mondo S."/>
            <person name="Riley R."/>
            <person name="Otillar R."/>
            <person name="Haridas S."/>
            <person name="Lipzen A."/>
            <person name="Grimwood J."/>
            <person name="Schmutz J."/>
            <person name="Clum A."/>
            <person name="Reid I.D."/>
            <person name="Moisan M.C."/>
            <person name="Butler G."/>
            <person name="Nguyen T.T.M."/>
            <person name="Dewar K."/>
            <person name="Conant G."/>
            <person name="Drula E."/>
            <person name="Henrissat B."/>
            <person name="Hansel C."/>
            <person name="Singer S."/>
            <person name="Hutchinson M.I."/>
            <person name="de Vries R.P."/>
            <person name="Natvig D.O."/>
            <person name="Powell A.J."/>
            <person name="Tsang A."/>
            <person name="Grigoriev I.V."/>
        </authorList>
    </citation>
    <scope>NUCLEOTIDE SEQUENCE [LARGE SCALE GENOMIC DNA]</scope>
    <source>
        <strain evidence="4 5">CBS 494.80</strain>
    </source>
</reference>
<feature type="domain" description="Alcohol dehydrogenase iron-type/glycerol dehydrogenase GldA" evidence="2">
    <location>
        <begin position="21"/>
        <end position="171"/>
    </location>
</feature>
<dbReference type="PANTHER" id="PTHR11496">
    <property type="entry name" value="ALCOHOL DEHYDROGENASE"/>
    <property type="match status" value="1"/>
</dbReference>
<proteinExistence type="predicted"/>
<dbReference type="InterPro" id="IPR018211">
    <property type="entry name" value="ADH_Fe_CS"/>
</dbReference>
<dbReference type="EMBL" id="JAZHXI010000016">
    <property type="protein sequence ID" value="KAL2062747.1"/>
    <property type="molecule type" value="Genomic_DNA"/>
</dbReference>